<evidence type="ECO:0000256" key="3">
    <source>
        <dbReference type="ARBA" id="ARBA00022989"/>
    </source>
</evidence>
<dbReference type="OrthoDB" id="5393606at2759"/>
<feature type="transmembrane region" description="Helical" evidence="6">
    <location>
        <begin position="149"/>
        <end position="171"/>
    </location>
</feature>
<accession>A0A5M8PCI5</accession>
<evidence type="ECO:0000256" key="5">
    <source>
        <dbReference type="ARBA" id="ARBA00038359"/>
    </source>
</evidence>
<dbReference type="InterPro" id="IPR049326">
    <property type="entry name" value="Rhodopsin_dom_fungi"/>
</dbReference>
<evidence type="ECO:0000256" key="2">
    <source>
        <dbReference type="ARBA" id="ARBA00022692"/>
    </source>
</evidence>
<evidence type="ECO:0000256" key="4">
    <source>
        <dbReference type="ARBA" id="ARBA00023136"/>
    </source>
</evidence>
<comment type="subcellular location">
    <subcellularLocation>
        <location evidence="1">Membrane</location>
        <topology evidence="1">Multi-pass membrane protein</topology>
    </subcellularLocation>
</comment>
<sequence length="386" mass="42744">MVNLSMRLSILYPTLAETYAASTVLPGLSICIVLLRFYARRLQKNPLGIDDWLMVPALAMVVGIAISLVTGIHLKAIAYPTPVDGNLTTEEQFSRVNPTISHMYKINYAFTVLVIFAFGFIKLSIIFLYRRLFVTRRGTFFDWVTKISISVVISWTISFFFGFIFGCGTHFSAEWGSFRDYYTYCGVVIDLMNPLVVSDLVSDVMILCLPLPVIWNLHMTTGRKLLVTGILAAGAVSIVAAIIKVVITLYITNPGYNTHVDIMDIDLTVTAIMYWSMVEAGLAIFAACLPNLYFLLRKVPLGSIMNSVRSALSLRSLRSQHSQRIVPRSESSYTNIVPDIMSASQMPMIRISGSAGSFRSGNKDAAEITGPGIYVTSQISQHESIV</sequence>
<name>A0A5M8PCI5_9LECA</name>
<dbReference type="InterPro" id="IPR052337">
    <property type="entry name" value="SAT4-like"/>
</dbReference>
<dbReference type="PANTHER" id="PTHR33048">
    <property type="entry name" value="PTH11-LIKE INTEGRAL MEMBRANE PROTEIN (AFU_ORTHOLOGUE AFUA_5G11245)"/>
    <property type="match status" value="1"/>
</dbReference>
<feature type="transmembrane region" description="Helical" evidence="6">
    <location>
        <begin position="20"/>
        <end position="39"/>
    </location>
</feature>
<dbReference type="GO" id="GO:0016020">
    <property type="term" value="C:membrane"/>
    <property type="evidence" value="ECO:0007669"/>
    <property type="project" value="UniProtKB-SubCell"/>
</dbReference>
<evidence type="ECO:0000313" key="9">
    <source>
        <dbReference type="Proteomes" id="UP000324767"/>
    </source>
</evidence>
<feature type="transmembrane region" description="Helical" evidence="6">
    <location>
        <begin position="108"/>
        <end position="129"/>
    </location>
</feature>
<dbReference type="PANTHER" id="PTHR33048:SF157">
    <property type="entry name" value="INTEGRAL MEMBRANE PROTEIN"/>
    <property type="match status" value="1"/>
</dbReference>
<keyword evidence="3 6" id="KW-1133">Transmembrane helix</keyword>
<evidence type="ECO:0000256" key="1">
    <source>
        <dbReference type="ARBA" id="ARBA00004141"/>
    </source>
</evidence>
<comment type="caution">
    <text evidence="8">The sequence shown here is derived from an EMBL/GenBank/DDBJ whole genome shotgun (WGS) entry which is preliminary data.</text>
</comment>
<evidence type="ECO:0000259" key="7">
    <source>
        <dbReference type="Pfam" id="PF20684"/>
    </source>
</evidence>
<organism evidence="8 9">
    <name type="scientific">Lasallia pustulata</name>
    <dbReference type="NCBI Taxonomy" id="136370"/>
    <lineage>
        <taxon>Eukaryota</taxon>
        <taxon>Fungi</taxon>
        <taxon>Dikarya</taxon>
        <taxon>Ascomycota</taxon>
        <taxon>Pezizomycotina</taxon>
        <taxon>Lecanoromycetes</taxon>
        <taxon>OSLEUM clade</taxon>
        <taxon>Umbilicariomycetidae</taxon>
        <taxon>Umbilicariales</taxon>
        <taxon>Umbilicariaceae</taxon>
        <taxon>Lasallia</taxon>
    </lineage>
</organism>
<reference evidence="8 9" key="1">
    <citation type="submission" date="2019-09" db="EMBL/GenBank/DDBJ databases">
        <title>The hologenome of the rock-dwelling lichen Lasallia pustulata.</title>
        <authorList>
            <person name="Greshake Tzovaras B."/>
            <person name="Segers F."/>
            <person name="Bicker A."/>
            <person name="Dal Grande F."/>
            <person name="Otte J."/>
            <person name="Hankeln T."/>
            <person name="Schmitt I."/>
            <person name="Ebersberger I."/>
        </authorList>
    </citation>
    <scope>NUCLEOTIDE SEQUENCE [LARGE SCALE GENOMIC DNA]</scope>
    <source>
        <strain evidence="8">A1-1</strain>
    </source>
</reference>
<dbReference type="EMBL" id="VXIT01000021">
    <property type="protein sequence ID" value="KAA6406945.1"/>
    <property type="molecule type" value="Genomic_DNA"/>
</dbReference>
<feature type="transmembrane region" description="Helical" evidence="6">
    <location>
        <begin position="191"/>
        <end position="213"/>
    </location>
</feature>
<dbReference type="Pfam" id="PF20684">
    <property type="entry name" value="Fung_rhodopsin"/>
    <property type="match status" value="1"/>
</dbReference>
<feature type="transmembrane region" description="Helical" evidence="6">
    <location>
        <begin position="272"/>
        <end position="296"/>
    </location>
</feature>
<comment type="similarity">
    <text evidence="5">Belongs to the SAT4 family.</text>
</comment>
<feature type="transmembrane region" description="Helical" evidence="6">
    <location>
        <begin position="225"/>
        <end position="252"/>
    </location>
</feature>
<protein>
    <recommendedName>
        <fullName evidence="7">Rhodopsin domain-containing protein</fullName>
    </recommendedName>
</protein>
<evidence type="ECO:0000313" key="8">
    <source>
        <dbReference type="EMBL" id="KAA6406945.1"/>
    </source>
</evidence>
<dbReference type="Proteomes" id="UP000324767">
    <property type="component" value="Unassembled WGS sequence"/>
</dbReference>
<dbReference type="AlphaFoldDB" id="A0A5M8PCI5"/>
<proteinExistence type="inferred from homology"/>
<keyword evidence="2 6" id="KW-0812">Transmembrane</keyword>
<evidence type="ECO:0000256" key="6">
    <source>
        <dbReference type="SAM" id="Phobius"/>
    </source>
</evidence>
<gene>
    <name evidence="8" type="ORF">FRX48_09243</name>
</gene>
<keyword evidence="4 6" id="KW-0472">Membrane</keyword>
<feature type="domain" description="Rhodopsin" evidence="7">
    <location>
        <begin position="35"/>
        <end position="297"/>
    </location>
</feature>
<feature type="transmembrane region" description="Helical" evidence="6">
    <location>
        <begin position="51"/>
        <end position="74"/>
    </location>
</feature>